<keyword evidence="6" id="KW-0406">Ion transport</keyword>
<evidence type="ECO:0000256" key="3">
    <source>
        <dbReference type="ARBA" id="ARBA00022796"/>
    </source>
</evidence>
<keyword evidence="3 6" id="KW-0187">Copper transport</keyword>
<comment type="similarity">
    <text evidence="1 6">Belongs to the copper transporter (Ctr) (TC 1.A.56) family. SLC31A subfamily.</text>
</comment>
<dbReference type="GO" id="GO:0005375">
    <property type="term" value="F:copper ion transmembrane transporter activity"/>
    <property type="evidence" value="ECO:0007669"/>
    <property type="project" value="UniProtKB-UniRule"/>
</dbReference>
<feature type="transmembrane region" description="Helical" evidence="6">
    <location>
        <begin position="54"/>
        <end position="73"/>
    </location>
</feature>
<organism evidence="7">
    <name type="scientific">Salvia splendens</name>
    <name type="common">Scarlet sage</name>
    <dbReference type="NCBI Taxonomy" id="180675"/>
    <lineage>
        <taxon>Eukaryota</taxon>
        <taxon>Viridiplantae</taxon>
        <taxon>Streptophyta</taxon>
        <taxon>Embryophyta</taxon>
        <taxon>Tracheophyta</taxon>
        <taxon>Spermatophyta</taxon>
        <taxon>Magnoliopsida</taxon>
        <taxon>eudicotyledons</taxon>
        <taxon>Gunneridae</taxon>
        <taxon>Pentapetalae</taxon>
        <taxon>asterids</taxon>
        <taxon>lamiids</taxon>
        <taxon>Lamiales</taxon>
        <taxon>Lamiaceae</taxon>
        <taxon>Nepetoideae</taxon>
        <taxon>Mentheae</taxon>
        <taxon>Salviinae</taxon>
        <taxon>Salvia</taxon>
        <taxon>Salvia subgen. Calosphace</taxon>
        <taxon>core Calosphace</taxon>
    </lineage>
</organism>
<proteinExistence type="inferred from homology"/>
<dbReference type="PANTHER" id="PTHR12483">
    <property type="entry name" value="SOLUTE CARRIER FAMILY 31 COPPER TRANSPORTERS"/>
    <property type="match status" value="1"/>
</dbReference>
<keyword evidence="2 6" id="KW-0812">Transmembrane</keyword>
<name>A0A8X8YLQ7_SALSN</name>
<keyword evidence="6" id="KW-0186">Copper</keyword>
<keyword evidence="8" id="KW-1185">Reference proteome</keyword>
<evidence type="ECO:0000256" key="2">
    <source>
        <dbReference type="ARBA" id="ARBA00022692"/>
    </source>
</evidence>
<sequence>MDHDMPGMTMSPPLASSGDGGGHTMMGSSMAHMTFFWGKNSEILFSGWPGTRTGMYVLALIFVFALAFIVELLSSYLQRAKKVNALVRTLVHGLRIGLAYLVMLALMSFNAGVFIVAVVGHSVGFLVFGSRVFKRFCGDSDKAGYDNRLKTYLLLLLAKKIWVFLFYGLFGPSAIVYFVPTVMAAPVAVSLSHGLT</sequence>
<evidence type="ECO:0000313" key="8">
    <source>
        <dbReference type="Proteomes" id="UP000298416"/>
    </source>
</evidence>
<evidence type="ECO:0000256" key="1">
    <source>
        <dbReference type="ARBA" id="ARBA00006921"/>
    </source>
</evidence>
<evidence type="ECO:0000256" key="6">
    <source>
        <dbReference type="RuleBase" id="RU367022"/>
    </source>
</evidence>
<accession>A0A8X8YLQ7</accession>
<evidence type="ECO:0000256" key="5">
    <source>
        <dbReference type="ARBA" id="ARBA00023136"/>
    </source>
</evidence>
<feature type="transmembrane region" description="Helical" evidence="6">
    <location>
        <begin position="109"/>
        <end position="128"/>
    </location>
</feature>
<reference evidence="7" key="1">
    <citation type="submission" date="2018-01" db="EMBL/GenBank/DDBJ databases">
        <authorList>
            <person name="Mao J.F."/>
        </authorList>
    </citation>
    <scope>NUCLEOTIDE SEQUENCE</scope>
    <source>
        <strain evidence="7">Huo1</strain>
        <tissue evidence="7">Leaf</tissue>
    </source>
</reference>
<protein>
    <recommendedName>
        <fullName evidence="6">Copper transport protein</fullName>
    </recommendedName>
</protein>
<comment type="caution">
    <text evidence="7">The sequence shown here is derived from an EMBL/GenBank/DDBJ whole genome shotgun (WGS) entry which is preliminary data.</text>
</comment>
<dbReference type="Proteomes" id="UP000298416">
    <property type="component" value="Unassembled WGS sequence"/>
</dbReference>
<gene>
    <name evidence="7" type="ORF">SASPL_104482</name>
</gene>
<evidence type="ECO:0000313" key="7">
    <source>
        <dbReference type="EMBL" id="KAG6432892.1"/>
    </source>
</evidence>
<keyword evidence="4 6" id="KW-1133">Transmembrane helix</keyword>
<keyword evidence="6" id="KW-0813">Transport</keyword>
<keyword evidence="5 6" id="KW-0472">Membrane</keyword>
<feature type="transmembrane region" description="Helical" evidence="6">
    <location>
        <begin position="85"/>
        <end position="103"/>
    </location>
</feature>
<dbReference type="PANTHER" id="PTHR12483:SF117">
    <property type="entry name" value="COPPER TRANSPORTER 3"/>
    <property type="match status" value="1"/>
</dbReference>
<dbReference type="AlphaFoldDB" id="A0A8X8YLQ7"/>
<evidence type="ECO:0000256" key="4">
    <source>
        <dbReference type="ARBA" id="ARBA00022989"/>
    </source>
</evidence>
<dbReference type="Pfam" id="PF04145">
    <property type="entry name" value="Ctr"/>
    <property type="match status" value="2"/>
</dbReference>
<reference evidence="7" key="2">
    <citation type="submission" date="2020-08" db="EMBL/GenBank/DDBJ databases">
        <title>Plant Genome Project.</title>
        <authorList>
            <person name="Zhang R.-G."/>
        </authorList>
    </citation>
    <scope>NUCLEOTIDE SEQUENCE</scope>
    <source>
        <strain evidence="7">Huo1</strain>
        <tissue evidence="7">Leaf</tissue>
    </source>
</reference>
<dbReference type="GO" id="GO:0005886">
    <property type="term" value="C:plasma membrane"/>
    <property type="evidence" value="ECO:0007669"/>
    <property type="project" value="TreeGrafter"/>
</dbReference>
<dbReference type="EMBL" id="PNBA02000002">
    <property type="protein sequence ID" value="KAG6432892.1"/>
    <property type="molecule type" value="Genomic_DNA"/>
</dbReference>
<dbReference type="InterPro" id="IPR007274">
    <property type="entry name" value="Cop_transporter"/>
</dbReference>
<comment type="subcellular location">
    <subcellularLocation>
        <location evidence="6">Membrane</location>
        <topology evidence="6">Multi-pass membrane protein</topology>
    </subcellularLocation>
</comment>